<reference evidence="2 3" key="1">
    <citation type="submission" date="2017-11" db="EMBL/GenBank/DDBJ databases">
        <title>Complete genome of a free-living desiccation-tolerant cyanobacterium and its photosynthetic adaptation to extreme terrestrial habitat.</title>
        <authorList>
            <person name="Shang J."/>
        </authorList>
    </citation>
    <scope>NUCLEOTIDE SEQUENCE [LARGE SCALE GENOMIC DNA]</scope>
    <source>
        <strain evidence="2 3">CCNUN1</strain>
        <plasmid evidence="2">pNFSY03</plasmid>
        <plasmid evidence="3">pnfsy03</plasmid>
    </source>
</reference>
<sequence>MNELRFSYLKIFWATRTSLHCLELGIAYFTATGIPTAPLA</sequence>
<proteinExistence type="predicted"/>
<geneLocation type="plasmid" evidence="2">
    <name>pNFSY03</name>
</geneLocation>
<evidence type="ECO:0000313" key="3">
    <source>
        <dbReference type="Proteomes" id="UP000232003"/>
    </source>
</evidence>
<keyword evidence="2" id="KW-0614">Plasmid</keyword>
<protein>
    <submittedName>
        <fullName evidence="2">Uncharacterized protein</fullName>
    </submittedName>
</protein>
<keyword evidence="3" id="KW-1185">Reference proteome</keyword>
<dbReference type="KEGG" id="nfl:COO91_09082"/>
<geneLocation type="plasmid" evidence="3">
    <name>pnfsy03</name>
</geneLocation>
<evidence type="ECO:0000313" key="2">
    <source>
        <dbReference type="EMBL" id="AUB43141.1"/>
    </source>
</evidence>
<name>A0A2K8T647_9NOSO</name>
<evidence type="ECO:0000313" key="1">
    <source>
        <dbReference type="EMBL" id="AUB42931.1"/>
    </source>
</evidence>
<organism evidence="2 3">
    <name type="scientific">Nostoc flagelliforme CCNUN1</name>
    <dbReference type="NCBI Taxonomy" id="2038116"/>
    <lineage>
        <taxon>Bacteria</taxon>
        <taxon>Bacillati</taxon>
        <taxon>Cyanobacteriota</taxon>
        <taxon>Cyanophyceae</taxon>
        <taxon>Nostocales</taxon>
        <taxon>Nostocaceae</taxon>
        <taxon>Nostoc</taxon>
    </lineage>
</organism>
<dbReference type="Proteomes" id="UP000232003">
    <property type="component" value="Plasmid pNFSY03"/>
</dbReference>
<gene>
    <name evidence="1" type="ORF">COO91_09082</name>
    <name evidence="2" type="ORF">COO91_09302</name>
</gene>
<dbReference type="AlphaFoldDB" id="A0A2K8T647"/>
<accession>A0A2K8T647</accession>
<dbReference type="Proteomes" id="UP000232003">
    <property type="component" value="Chromosome"/>
</dbReference>
<dbReference type="KEGG" id="nfl:COO91_09302"/>
<dbReference type="EMBL" id="CP024785">
    <property type="protein sequence ID" value="AUB42931.1"/>
    <property type="molecule type" value="Genomic_DNA"/>
</dbReference>
<dbReference type="EMBL" id="CP024788">
    <property type="protein sequence ID" value="AUB43141.1"/>
    <property type="molecule type" value="Genomic_DNA"/>
</dbReference>